<evidence type="ECO:0000256" key="2">
    <source>
        <dbReference type="SAM" id="Phobius"/>
    </source>
</evidence>
<evidence type="ECO:0000256" key="1">
    <source>
        <dbReference type="SAM" id="MobiDB-lite"/>
    </source>
</evidence>
<feature type="region of interest" description="Disordered" evidence="1">
    <location>
        <begin position="545"/>
        <end position="592"/>
    </location>
</feature>
<dbReference type="RefSeq" id="WP_074956286.1">
    <property type="nucleotide sequence ID" value="NZ_FPBV01000030.1"/>
</dbReference>
<feature type="transmembrane region" description="Helical" evidence="2">
    <location>
        <begin position="193"/>
        <end position="213"/>
    </location>
</feature>
<dbReference type="InterPro" id="IPR021878">
    <property type="entry name" value="TgpA_N"/>
</dbReference>
<accession>A0A1I7L9K8</accession>
<evidence type="ECO:0000313" key="4">
    <source>
        <dbReference type="EMBL" id="SFV06452.1"/>
    </source>
</evidence>
<dbReference type="PANTHER" id="PTHR42736">
    <property type="entry name" value="PROTEIN-GLUTAMINE GAMMA-GLUTAMYLTRANSFERASE"/>
    <property type="match status" value="1"/>
</dbReference>
<protein>
    <submittedName>
        <fullName evidence="4">Transglutaminase-like superfamily protein</fullName>
    </submittedName>
</protein>
<keyword evidence="2" id="KW-0812">Transmembrane</keyword>
<dbReference type="AlphaFoldDB" id="A0A1I7L9K8"/>
<dbReference type="EMBL" id="FPBV01000030">
    <property type="protein sequence ID" value="SFV06452.1"/>
    <property type="molecule type" value="Genomic_DNA"/>
</dbReference>
<proteinExistence type="predicted"/>
<feature type="transmembrane region" description="Helical" evidence="2">
    <location>
        <begin position="35"/>
        <end position="54"/>
    </location>
</feature>
<dbReference type="InterPro" id="IPR002931">
    <property type="entry name" value="Transglutaminase-like"/>
</dbReference>
<dbReference type="PANTHER" id="PTHR42736:SF1">
    <property type="entry name" value="PROTEIN-GLUTAMINE GAMMA-GLUTAMYLTRANSFERASE"/>
    <property type="match status" value="1"/>
</dbReference>
<organism evidence="4 5">
    <name type="scientific">Alicyclobacillus macrosporangiidus</name>
    <dbReference type="NCBI Taxonomy" id="392015"/>
    <lineage>
        <taxon>Bacteria</taxon>
        <taxon>Bacillati</taxon>
        <taxon>Bacillota</taxon>
        <taxon>Bacilli</taxon>
        <taxon>Bacillales</taxon>
        <taxon>Alicyclobacillaceae</taxon>
        <taxon>Alicyclobacillus</taxon>
    </lineage>
</organism>
<dbReference type="OrthoDB" id="9804872at2"/>
<gene>
    <name evidence="4" type="ORF">SAMN05421543_1306</name>
</gene>
<keyword evidence="2" id="KW-0472">Membrane</keyword>
<reference evidence="5" key="1">
    <citation type="submission" date="2016-10" db="EMBL/GenBank/DDBJ databases">
        <authorList>
            <person name="Varghese N."/>
        </authorList>
    </citation>
    <scope>NUCLEOTIDE SEQUENCE [LARGE SCALE GENOMIC DNA]</scope>
    <source>
        <strain evidence="5">DSM 17980</strain>
    </source>
</reference>
<keyword evidence="5" id="KW-1185">Reference proteome</keyword>
<feature type="compositionally biased region" description="Polar residues" evidence="1">
    <location>
        <begin position="553"/>
        <end position="565"/>
    </location>
</feature>
<feature type="transmembrane region" description="Helical" evidence="2">
    <location>
        <begin position="110"/>
        <end position="130"/>
    </location>
</feature>
<keyword evidence="2" id="KW-1133">Transmembrane helix</keyword>
<feature type="transmembrane region" description="Helical" evidence="2">
    <location>
        <begin position="61"/>
        <end position="80"/>
    </location>
</feature>
<feature type="transmembrane region" description="Helical" evidence="2">
    <location>
        <begin position="160"/>
        <end position="181"/>
    </location>
</feature>
<dbReference type="Pfam" id="PF11992">
    <property type="entry name" value="TgpA_N"/>
    <property type="match status" value="1"/>
</dbReference>
<dbReference type="Proteomes" id="UP000183508">
    <property type="component" value="Unassembled WGS sequence"/>
</dbReference>
<dbReference type="InterPro" id="IPR038765">
    <property type="entry name" value="Papain-like_cys_pep_sf"/>
</dbReference>
<evidence type="ECO:0000259" key="3">
    <source>
        <dbReference type="SMART" id="SM00460"/>
    </source>
</evidence>
<name>A0A1I7L9K8_9BACL</name>
<dbReference type="Pfam" id="PF01841">
    <property type="entry name" value="Transglut_core"/>
    <property type="match status" value="1"/>
</dbReference>
<feature type="transmembrane region" description="Helical" evidence="2">
    <location>
        <begin position="595"/>
        <end position="614"/>
    </location>
</feature>
<dbReference type="SUPFAM" id="SSF54001">
    <property type="entry name" value="Cysteine proteinases"/>
    <property type="match status" value="1"/>
</dbReference>
<feature type="transmembrane region" description="Helical" evidence="2">
    <location>
        <begin position="137"/>
        <end position="154"/>
    </location>
</feature>
<dbReference type="STRING" id="392015.SAMN05421543_1306"/>
<feature type="transmembrane region" description="Helical" evidence="2">
    <location>
        <begin position="12"/>
        <end position="29"/>
    </location>
</feature>
<evidence type="ECO:0000313" key="5">
    <source>
        <dbReference type="Proteomes" id="UP000183508"/>
    </source>
</evidence>
<feature type="domain" description="Transglutaminase-like" evidence="3">
    <location>
        <begin position="466"/>
        <end position="541"/>
    </location>
</feature>
<dbReference type="SMART" id="SM00460">
    <property type="entry name" value="TGc"/>
    <property type="match status" value="1"/>
</dbReference>
<sequence length="719" mass="78362">MWRPSDGGWPRAVLCLFAAAWIWLFLLPMERFGLLVNARGFLPILLALAVIHWLPWRWLRAGAALVLSVVAVAVFFAPGMPWADRLAWVWGHEWRQAVALLQDHALADPLQTHLFILGLCAMYWLVAYAIRRTRLWVFYNLLGVGVLGLIDANTPVHPDGVMVGVLALFLVSLGVAHFMRLRHRASGAGPGPARFFVPLTAVLAVSLAAGWALPKRGPVWANPFAPGGGGTGGSVRVIGYQVDNSHLGGSFVMDHTPVLSVVTDYPAYLRGQAYDLYTGKGWLAEQHLVSTYSYGQPLTSGAVDASVLPGKAVRQTVTVLASHLNAGVLFGAYVPNVVLSFNGQNSGTVMADPRQGTFFVRPLRQGDAYTVESYELQAPGAKLAGIPLPAPDGRDANLPPSVLADLEVPASLPQRVRDLARQVTSGASDEYDAVQRVAAYLQANYQYATDGIPVPGPNQDYVDQFLFESKKGYCNNFSTAMAVMLRTIGVPARWVTGFTEGSVDPAYTGPGQRYTVENADAHAWVEVYFPGAGWVPFDPTPNFSMPYLPSPTDPSAGSTDEGNTTQPIQPPKPPQDAPDVSGGNAQGPGGGPGPWLWRGLAALVAVSAAGVVVFRRRLRSWWHHRAWRGEPAHAMWAGLQRLMRLLRKNGDLPQGAATLRDLKRAARRYDIPETEYRHLVRTAESAFYGAATVPPEEAEQVRRTWSRWLEAALRWPGKR</sequence>
<dbReference type="InterPro" id="IPR052901">
    <property type="entry name" value="Bact_TGase-like"/>
</dbReference>
<dbReference type="Gene3D" id="3.10.620.30">
    <property type="match status" value="1"/>
</dbReference>